<protein>
    <submittedName>
        <fullName evidence="2">Uncharacterized protein</fullName>
    </submittedName>
</protein>
<dbReference type="AlphaFoldDB" id="A0A9P6DDZ1"/>
<dbReference type="Proteomes" id="UP000807025">
    <property type="component" value="Unassembled WGS sequence"/>
</dbReference>
<feature type="region of interest" description="Disordered" evidence="1">
    <location>
        <begin position="98"/>
        <end position="154"/>
    </location>
</feature>
<name>A0A9P6DDZ1_PLEER</name>
<evidence type="ECO:0000256" key="1">
    <source>
        <dbReference type="SAM" id="MobiDB-lite"/>
    </source>
</evidence>
<dbReference type="EMBL" id="MU154599">
    <property type="protein sequence ID" value="KAF9492593.1"/>
    <property type="molecule type" value="Genomic_DNA"/>
</dbReference>
<feature type="compositionally biased region" description="Polar residues" evidence="1">
    <location>
        <begin position="101"/>
        <end position="111"/>
    </location>
</feature>
<comment type="caution">
    <text evidence="2">The sequence shown here is derived from an EMBL/GenBank/DDBJ whole genome shotgun (WGS) entry which is preliminary data.</text>
</comment>
<reference evidence="2" key="1">
    <citation type="submission" date="2020-11" db="EMBL/GenBank/DDBJ databases">
        <authorList>
            <consortium name="DOE Joint Genome Institute"/>
            <person name="Ahrendt S."/>
            <person name="Riley R."/>
            <person name="Andreopoulos W."/>
            <person name="Labutti K."/>
            <person name="Pangilinan J."/>
            <person name="Ruiz-Duenas F.J."/>
            <person name="Barrasa J.M."/>
            <person name="Sanchez-Garcia M."/>
            <person name="Camarero S."/>
            <person name="Miyauchi S."/>
            <person name="Serrano A."/>
            <person name="Linde D."/>
            <person name="Babiker R."/>
            <person name="Drula E."/>
            <person name="Ayuso-Fernandez I."/>
            <person name="Pacheco R."/>
            <person name="Padilla G."/>
            <person name="Ferreira P."/>
            <person name="Barriuso J."/>
            <person name="Kellner H."/>
            <person name="Castanera R."/>
            <person name="Alfaro M."/>
            <person name="Ramirez L."/>
            <person name="Pisabarro A.G."/>
            <person name="Kuo A."/>
            <person name="Tritt A."/>
            <person name="Lipzen A."/>
            <person name="He G."/>
            <person name="Yan M."/>
            <person name="Ng V."/>
            <person name="Cullen D."/>
            <person name="Martin F."/>
            <person name="Rosso M.-N."/>
            <person name="Henrissat B."/>
            <person name="Hibbett D."/>
            <person name="Martinez A.T."/>
            <person name="Grigoriev I.V."/>
        </authorList>
    </citation>
    <scope>NUCLEOTIDE SEQUENCE</scope>
    <source>
        <strain evidence="2">ATCC 90797</strain>
    </source>
</reference>
<accession>A0A9P6DDZ1</accession>
<feature type="compositionally biased region" description="Basic and acidic residues" evidence="1">
    <location>
        <begin position="145"/>
        <end position="154"/>
    </location>
</feature>
<feature type="compositionally biased region" description="Acidic residues" evidence="1">
    <location>
        <begin position="133"/>
        <end position="144"/>
    </location>
</feature>
<sequence>MSTIIAYNVSSQQAVTTTFTKLQQQLLAQVAASTEEMKVMKKEEFDALIRLRIETLDEAMRRQMEKDKEKATDMAASGAGKAMEEITVYKIVVPKKCANAKSKSMVSSETNEAGEAGPSVAGPSKPCQRPEPSSDEGEEFLELSDNDKESNTGK</sequence>
<keyword evidence="3" id="KW-1185">Reference proteome</keyword>
<evidence type="ECO:0000313" key="2">
    <source>
        <dbReference type="EMBL" id="KAF9492593.1"/>
    </source>
</evidence>
<gene>
    <name evidence="2" type="ORF">BDN71DRAFT_1509377</name>
</gene>
<proteinExistence type="predicted"/>
<evidence type="ECO:0000313" key="3">
    <source>
        <dbReference type="Proteomes" id="UP000807025"/>
    </source>
</evidence>
<organism evidence="2 3">
    <name type="scientific">Pleurotus eryngii</name>
    <name type="common">Boletus of the steppes</name>
    <dbReference type="NCBI Taxonomy" id="5323"/>
    <lineage>
        <taxon>Eukaryota</taxon>
        <taxon>Fungi</taxon>
        <taxon>Dikarya</taxon>
        <taxon>Basidiomycota</taxon>
        <taxon>Agaricomycotina</taxon>
        <taxon>Agaricomycetes</taxon>
        <taxon>Agaricomycetidae</taxon>
        <taxon>Agaricales</taxon>
        <taxon>Pleurotineae</taxon>
        <taxon>Pleurotaceae</taxon>
        <taxon>Pleurotus</taxon>
    </lineage>
</organism>